<dbReference type="Pfam" id="PF05042">
    <property type="entry name" value="Caleosin"/>
    <property type="match status" value="1"/>
</dbReference>
<feature type="domain" description="Tyrosine specific protein phosphatases" evidence="9">
    <location>
        <begin position="779"/>
        <end position="817"/>
    </location>
</feature>
<protein>
    <submittedName>
        <fullName evidence="12">Uncharacterized protein</fullName>
    </submittedName>
</protein>
<dbReference type="PANTHER" id="PTHR31495:SF0">
    <property type="entry name" value="BINDING PROTEIN CALEOSIN, PUTATIVE (AFU_ORTHOLOGUE AFUA_5G13750)-RELATED"/>
    <property type="match status" value="1"/>
</dbReference>
<dbReference type="PROSITE" id="PS50222">
    <property type="entry name" value="EF_HAND_2"/>
    <property type="match status" value="1"/>
</dbReference>
<reference evidence="12 13" key="1">
    <citation type="submission" date="2018-08" db="EMBL/GenBank/DDBJ databases">
        <title>Draft genome sequences of two Aspergillus turcosus clinical strains isolated from bronchoalveolar lavage fluid: one azole-susceptible and the other azole-resistant.</title>
        <authorList>
            <person name="Parent-Michaud M."/>
            <person name="Dufresne P.J."/>
            <person name="Fournier E."/>
            <person name="Martineau C."/>
            <person name="Moreira S."/>
            <person name="Perkins V."/>
            <person name="De Repentigny L."/>
            <person name="Dufresne S.F."/>
        </authorList>
    </citation>
    <scope>NUCLEOTIDE SEQUENCE [LARGE SCALE GENOMIC DNA]</scope>
    <source>
        <strain evidence="12">HMR AF 1038</strain>
    </source>
</reference>
<evidence type="ECO:0000259" key="10">
    <source>
        <dbReference type="PROSITE" id="PS50222"/>
    </source>
</evidence>
<dbReference type="Gene3D" id="3.90.190.10">
    <property type="entry name" value="Protein tyrosine phosphatase superfamily"/>
    <property type="match status" value="1"/>
</dbReference>
<dbReference type="Pfam" id="PF00481">
    <property type="entry name" value="PP2C"/>
    <property type="match status" value="1"/>
</dbReference>
<dbReference type="Gene3D" id="3.60.40.10">
    <property type="entry name" value="PPM-type phosphatase domain"/>
    <property type="match status" value="1"/>
</dbReference>
<dbReference type="InterPro" id="IPR007736">
    <property type="entry name" value="Caleosin-related"/>
</dbReference>
<dbReference type="SMART" id="SM00054">
    <property type="entry name" value="EFh"/>
    <property type="match status" value="1"/>
</dbReference>
<evidence type="ECO:0000259" key="8">
    <source>
        <dbReference type="PROSITE" id="PS50054"/>
    </source>
</evidence>
<evidence type="ECO:0000256" key="1">
    <source>
        <dbReference type="ARBA" id="ARBA00006765"/>
    </source>
</evidence>
<feature type="region of interest" description="Disordered" evidence="7">
    <location>
        <begin position="634"/>
        <end position="655"/>
    </location>
</feature>
<feature type="compositionally biased region" description="Low complexity" evidence="7">
    <location>
        <begin position="639"/>
        <end position="650"/>
    </location>
</feature>
<keyword evidence="2" id="KW-0479">Metal-binding</keyword>
<evidence type="ECO:0000256" key="6">
    <source>
        <dbReference type="RuleBase" id="RU003465"/>
    </source>
</evidence>
<dbReference type="PANTHER" id="PTHR31495">
    <property type="entry name" value="PEROXYGENASE 3-RELATED"/>
    <property type="match status" value="1"/>
</dbReference>
<dbReference type="InterPro" id="IPR016130">
    <property type="entry name" value="Tyr_Pase_AS"/>
</dbReference>
<dbReference type="SUPFAM" id="SSF81606">
    <property type="entry name" value="PP2C-like"/>
    <property type="match status" value="1"/>
</dbReference>
<dbReference type="InterPro" id="IPR029021">
    <property type="entry name" value="Prot-tyrosine_phosphatase-like"/>
</dbReference>
<dbReference type="InterPro" id="IPR000222">
    <property type="entry name" value="PP2C_BS"/>
</dbReference>
<dbReference type="InterPro" id="IPR002048">
    <property type="entry name" value="EF_hand_dom"/>
</dbReference>
<evidence type="ECO:0000256" key="4">
    <source>
        <dbReference type="ARBA" id="ARBA00022837"/>
    </source>
</evidence>
<feature type="region of interest" description="Disordered" evidence="7">
    <location>
        <begin position="327"/>
        <end position="350"/>
    </location>
</feature>
<dbReference type="PROSITE" id="PS00018">
    <property type="entry name" value="EF_HAND_1"/>
    <property type="match status" value="1"/>
</dbReference>
<comment type="similarity">
    <text evidence="6">Belongs to the PP2C family.</text>
</comment>
<dbReference type="InterPro" id="IPR020422">
    <property type="entry name" value="TYR_PHOSPHATASE_DUAL_dom"/>
</dbReference>
<dbReference type="GO" id="GO:0004497">
    <property type="term" value="F:monooxygenase activity"/>
    <property type="evidence" value="ECO:0007669"/>
    <property type="project" value="TreeGrafter"/>
</dbReference>
<evidence type="ECO:0000256" key="3">
    <source>
        <dbReference type="ARBA" id="ARBA00022801"/>
    </source>
</evidence>
<feature type="region of interest" description="Disordered" evidence="7">
    <location>
        <begin position="1"/>
        <end position="31"/>
    </location>
</feature>
<gene>
    <name evidence="12" type="ORF">CFD26_104413</name>
</gene>
<feature type="domain" description="PPM-type phosphatase" evidence="11">
    <location>
        <begin position="17"/>
        <end position="308"/>
    </location>
</feature>
<dbReference type="PROSITE" id="PS01032">
    <property type="entry name" value="PPM_1"/>
    <property type="match status" value="1"/>
</dbReference>
<keyword evidence="4" id="KW-0106">Calcium</keyword>
<dbReference type="CDD" id="cd00143">
    <property type="entry name" value="PP2Cc"/>
    <property type="match status" value="1"/>
</dbReference>
<dbReference type="InterPro" id="IPR036457">
    <property type="entry name" value="PPM-type-like_dom_sf"/>
</dbReference>
<comment type="caution">
    <text evidence="12">The sequence shown here is derived from an EMBL/GenBank/DDBJ whole genome shotgun (WGS) entry which is preliminary data.</text>
</comment>
<evidence type="ECO:0000259" key="9">
    <source>
        <dbReference type="PROSITE" id="PS50056"/>
    </source>
</evidence>
<feature type="compositionally biased region" description="Polar residues" evidence="7">
    <location>
        <begin position="21"/>
        <end position="31"/>
    </location>
</feature>
<dbReference type="PROSITE" id="PS00383">
    <property type="entry name" value="TYR_PHOSPHATASE_1"/>
    <property type="match status" value="1"/>
</dbReference>
<dbReference type="EMBL" id="NIDN02000202">
    <property type="protein sequence ID" value="RLL94489.1"/>
    <property type="molecule type" value="Genomic_DNA"/>
</dbReference>
<dbReference type="PROSITE" id="PS50054">
    <property type="entry name" value="TYR_PHOSPHATASE_DUAL"/>
    <property type="match status" value="1"/>
</dbReference>
<dbReference type="OrthoDB" id="659at2759"/>
<dbReference type="InterPro" id="IPR011992">
    <property type="entry name" value="EF-hand-dom_pair"/>
</dbReference>
<dbReference type="STRING" id="1245748.A0A397GRT2"/>
<evidence type="ECO:0000256" key="2">
    <source>
        <dbReference type="ARBA" id="ARBA00022723"/>
    </source>
</evidence>
<feature type="domain" description="EF-hand" evidence="10">
    <location>
        <begin position="468"/>
        <end position="503"/>
    </location>
</feature>
<dbReference type="SUPFAM" id="SSF47473">
    <property type="entry name" value="EF-hand"/>
    <property type="match status" value="1"/>
</dbReference>
<dbReference type="SMART" id="SM00195">
    <property type="entry name" value="DSPc"/>
    <property type="match status" value="1"/>
</dbReference>
<dbReference type="SMART" id="SM00332">
    <property type="entry name" value="PP2Cc"/>
    <property type="match status" value="1"/>
</dbReference>
<dbReference type="SUPFAM" id="SSF52799">
    <property type="entry name" value="(Phosphotyrosine protein) phosphatases II"/>
    <property type="match status" value="1"/>
</dbReference>
<dbReference type="InterPro" id="IPR001932">
    <property type="entry name" value="PPM-type_phosphatase-like_dom"/>
</dbReference>
<keyword evidence="3 6" id="KW-0378">Hydrolase</keyword>
<dbReference type="InterPro" id="IPR018247">
    <property type="entry name" value="EF_Hand_1_Ca_BS"/>
</dbReference>
<name>A0A397GRT2_9EURO</name>
<dbReference type="AlphaFoldDB" id="A0A397GRT2"/>
<dbReference type="PROSITE" id="PS50056">
    <property type="entry name" value="TYR_PHOSPHATASE_2"/>
    <property type="match status" value="1"/>
</dbReference>
<feature type="domain" description="Tyrosine-protein phosphatase" evidence="8">
    <location>
        <begin position="666"/>
        <end position="838"/>
    </location>
</feature>
<dbReference type="InterPro" id="IPR000340">
    <property type="entry name" value="Dual-sp_phosphatase_cat-dom"/>
</dbReference>
<accession>A0A397GRT2</accession>
<proteinExistence type="inferred from homology"/>
<dbReference type="PROSITE" id="PS51746">
    <property type="entry name" value="PPM_2"/>
    <property type="match status" value="1"/>
</dbReference>
<dbReference type="InterPro" id="IPR000387">
    <property type="entry name" value="Tyr_Pase_dom"/>
</dbReference>
<evidence type="ECO:0000256" key="5">
    <source>
        <dbReference type="ARBA" id="ARBA00022912"/>
    </source>
</evidence>
<dbReference type="Pfam" id="PF00782">
    <property type="entry name" value="DSPc"/>
    <property type="match status" value="1"/>
</dbReference>
<comment type="similarity">
    <text evidence="1">Belongs to the caleosin family.</text>
</comment>
<evidence type="ECO:0000313" key="12">
    <source>
        <dbReference type="EMBL" id="RLL94489.1"/>
    </source>
</evidence>
<sequence length="879" mass="97726">MGPLSSSPSDDKLTLKDAGGNSAQGSRPSQQDQYTILLPKQISSKTDTTLLFLGVYDGHVTSDVAVHAKQHLHRLILESPDIETGNYEKAIEDAVQKEDKLLLDQFKAGNEVFGKSGSTFCVCLVNLTEGVLVVGNLGDSHVLLAEHLPNGWEVKRITKAHKPGSEAEKERIKEAGGVVNRELGSPRIGALNMSRALGDLQYKAPLINAEEPFSLEQEIAGFNPDKEQGNLLSNRPSVSRIELNEDGKYIVILTTDGVTDEMTDRRILDRVVAHWNYGTRAEGVAGKITTEATASPMSDNATCPLNIKMPSVPNLIPQSDLDGAKPQTTAPNCPVTSKRPPATSTATSIPNPGIARANAAISIDNPNGDAEYIAKYGDYTPLQQHVLFWDRDHDGQIYPTDTYNGFRDLGFNILFSFLAVLIINLNFSYPTRLAHSVIPDLWFRVYVDSIYKAKHGSDSGTYDPEGRFVPQHFENMFAKYDRDEDGALSLGELFEMMHGQRCAADPFGWGAAFFEWGTTWLLIQRDGRVYKEDLRGVYDGSIFWKIREERKKGGWKQGYGVGGDGFDLAKKLANGLTSQPELPWALQRKTSESAPVMTKQNKGSLDHQAGAPQVHNSHPPNLTSNLQLLPPGFKAGAQNNTMGENETGENTQKDRNKKWEMAFTARMRQIVPGLFLGNVEASYKREMLQENHINAIVSLTDARWVWWNTITREAGVPEHRHKWVQCADSSTQDLLAHMSDICDFIDQMASPALSSLHSLPVECKHEMNDERCDAASEAILIHCDLGISRSPTIIIAYLMRKLNMQQADVLHFVQSKQKVKPSTNFTRQLQVWDEVGFQVWENEDRTVPKPAYKAFLEHRAILLRKRGLTGNEPLAPQSL</sequence>
<dbReference type="Proteomes" id="UP000215289">
    <property type="component" value="Unassembled WGS sequence"/>
</dbReference>
<dbReference type="GO" id="GO:0004721">
    <property type="term" value="F:phosphoprotein phosphatase activity"/>
    <property type="evidence" value="ECO:0007669"/>
    <property type="project" value="UniProtKB-KW"/>
</dbReference>
<evidence type="ECO:0000256" key="7">
    <source>
        <dbReference type="SAM" id="MobiDB-lite"/>
    </source>
</evidence>
<evidence type="ECO:0000313" key="13">
    <source>
        <dbReference type="Proteomes" id="UP000215289"/>
    </source>
</evidence>
<keyword evidence="13" id="KW-1185">Reference proteome</keyword>
<dbReference type="GO" id="GO:0005509">
    <property type="term" value="F:calcium ion binding"/>
    <property type="evidence" value="ECO:0007669"/>
    <property type="project" value="InterPro"/>
</dbReference>
<dbReference type="CDD" id="cd14498">
    <property type="entry name" value="DSP"/>
    <property type="match status" value="1"/>
</dbReference>
<keyword evidence="5 6" id="KW-0904">Protein phosphatase</keyword>
<evidence type="ECO:0000259" key="11">
    <source>
        <dbReference type="PROSITE" id="PS51746"/>
    </source>
</evidence>
<organism evidence="12 13">
    <name type="scientific">Aspergillus turcosus</name>
    <dbReference type="NCBI Taxonomy" id="1245748"/>
    <lineage>
        <taxon>Eukaryota</taxon>
        <taxon>Fungi</taxon>
        <taxon>Dikarya</taxon>
        <taxon>Ascomycota</taxon>
        <taxon>Pezizomycotina</taxon>
        <taxon>Eurotiomycetes</taxon>
        <taxon>Eurotiomycetidae</taxon>
        <taxon>Eurotiales</taxon>
        <taxon>Aspergillaceae</taxon>
        <taxon>Aspergillus</taxon>
        <taxon>Aspergillus subgen. Fumigati</taxon>
    </lineage>
</organism>